<dbReference type="EMBL" id="SGPL01000015">
    <property type="protein sequence ID" value="THH20742.1"/>
    <property type="molecule type" value="Genomic_DNA"/>
</dbReference>
<feature type="compositionally biased region" description="Basic residues" evidence="10">
    <location>
        <begin position="161"/>
        <end position="170"/>
    </location>
</feature>
<feature type="region of interest" description="Disordered" evidence="10">
    <location>
        <begin position="515"/>
        <end position="690"/>
    </location>
</feature>
<dbReference type="AlphaFoldDB" id="A0A4S4M681"/>
<dbReference type="InterPro" id="IPR027417">
    <property type="entry name" value="P-loop_NTPase"/>
</dbReference>
<dbReference type="EC" id="3.6.4.13" evidence="8"/>
<organism evidence="13 14">
    <name type="scientific">Bondarzewia mesenterica</name>
    <dbReference type="NCBI Taxonomy" id="1095465"/>
    <lineage>
        <taxon>Eukaryota</taxon>
        <taxon>Fungi</taxon>
        <taxon>Dikarya</taxon>
        <taxon>Basidiomycota</taxon>
        <taxon>Agaricomycotina</taxon>
        <taxon>Agaricomycetes</taxon>
        <taxon>Russulales</taxon>
        <taxon>Bondarzewiaceae</taxon>
        <taxon>Bondarzewia</taxon>
    </lineage>
</organism>
<dbReference type="OrthoDB" id="3370at2759"/>
<dbReference type="Gene3D" id="3.40.50.300">
    <property type="entry name" value="P-loop containing nucleotide triphosphate hydrolases"/>
    <property type="match status" value="3"/>
</dbReference>
<feature type="compositionally biased region" description="Low complexity" evidence="10">
    <location>
        <begin position="637"/>
        <end position="646"/>
    </location>
</feature>
<proteinExistence type="inferred from homology"/>
<dbReference type="PROSITE" id="PS00039">
    <property type="entry name" value="DEAD_ATP_HELICASE"/>
    <property type="match status" value="1"/>
</dbReference>
<keyword evidence="6 8" id="KW-0694">RNA-binding</keyword>
<dbReference type="SMART" id="SM00490">
    <property type="entry name" value="HELICc"/>
    <property type="match status" value="1"/>
</dbReference>
<evidence type="ECO:0000256" key="7">
    <source>
        <dbReference type="ARBA" id="ARBA00023006"/>
    </source>
</evidence>
<feature type="compositionally biased region" description="Basic residues" evidence="10">
    <location>
        <begin position="515"/>
        <end position="532"/>
    </location>
</feature>
<dbReference type="Pfam" id="PF00270">
    <property type="entry name" value="DEAD"/>
    <property type="match status" value="1"/>
</dbReference>
<feature type="compositionally biased region" description="Basic and acidic residues" evidence="10">
    <location>
        <begin position="575"/>
        <end position="611"/>
    </location>
</feature>
<dbReference type="InterPro" id="IPR011545">
    <property type="entry name" value="DEAD/DEAH_box_helicase_dom"/>
</dbReference>
<sequence>MSTSPAAGASDSPHIVSLVLQSKKALQHGQALCSRANSLSNSSAQDALNVLALNAKVKWLSDAVLEQLKLAASVAKSIEEKRSKLEKQTQAWDTLRTERTNALDAILESLGRQLVPPDFHENSSDSSIFGIQSTDSDSELHAISDDLGYPGQSPTLTIRHGNGHNRHKSKNDKSRRNDRSRWKSLRDFIDERAIEDTLETVESDRAMLDDVFVTTADYPITLHDTVTAIRKALPTVQAVNIEDVLISQENISTAMAGQLESLAVHYDQMEGALRESEAGEVFGDEDLQEMNRDTDELPAIISELEASCASVERIREELLTAKHLVQQDLETHRTILDDLEELGDIMGEMLHRQQEVEIDCSERLASLHDHLFRIEELSHQYTSYQLSFNKLVVEMARRRQYKEAAENIVRGMVAQIEALTEEEQQVREDFNTEHGAHLPSDICLYIENPPTRWEVVPLDGETTEVLPDVEDDLLMQARDAIARPAHLEFISARDRASCLSRNWTLSPTMLEKTKAKKRYLKAKKERKKKRKSVVSTPARKEDVVDERSSEEPEDAVERGDVPEDGMEVDEAEDATEGKMAGEVRTRMKGVKERKEHDKKEKEHKKEKEKKEKKSRKSTQDDDGEQTNRPRKRRKIHSPGPSSSSSSTENEYKTAPPSPIPPASSPPATHSLPSSLPSFPIPARPNAPARSELAAQGLDRAFARAQLVDPALSIKLTFQGEEDEQTGLSLRTRTRLRELGIEELFAVQTMLLPLLLPPSRLQRSLYLPYNPPSDICVSAPTGSGKTLAYVLPIVEVRETFEASSVEKLSTAGQIGTATGQHSFAHEQNQLISDRSQHLQGGSSKVDILICTPGRLMDHLNGTPIFSLQHLRFLVIDEADRLLAQSFQDWLAQVLAATRPPLSVSYSENASPLSSSLPYPDALSPAFLHLLRDVPTVHTDIDEKKETSCQKLLFSATLMSDPGKIAALELRDPRYIVVQSRGAASNEGVLGVVMEQFRTHDRLRFVSKAADAVPPLHAHGVRNALVFTKSAESTLRLVRLFEFFENARRPASSSNVEDKIEAKPIVIRAYSSDLTPSERKSILEKFKAQEIDMLVCSDLISRGIDISHVAHVVSYDVPVDMRKYVHRVGRTARAGREGDAWTLVEEQEARYFKEMLRVAEHVDSVGRVRVSEKQLAALVPYYETALQQLKEVYARDRRGEP</sequence>
<dbReference type="GO" id="GO:0006914">
    <property type="term" value="P:autophagy"/>
    <property type="evidence" value="ECO:0007669"/>
    <property type="project" value="UniProtKB-KW"/>
</dbReference>
<evidence type="ECO:0000256" key="1">
    <source>
        <dbReference type="ARBA" id="ARBA00004623"/>
    </source>
</evidence>
<gene>
    <name evidence="13" type="ORF">EW146_g697</name>
</gene>
<evidence type="ECO:0000259" key="12">
    <source>
        <dbReference type="PROSITE" id="PS51194"/>
    </source>
</evidence>
<keyword evidence="3 8" id="KW-0378">Hydrolase</keyword>
<feature type="region of interest" description="Disordered" evidence="10">
    <location>
        <begin position="141"/>
        <end position="180"/>
    </location>
</feature>
<evidence type="ECO:0000256" key="4">
    <source>
        <dbReference type="ARBA" id="ARBA00022806"/>
    </source>
</evidence>
<evidence type="ECO:0000256" key="10">
    <source>
        <dbReference type="SAM" id="MobiDB-lite"/>
    </source>
</evidence>
<feature type="coiled-coil region" evidence="9">
    <location>
        <begin position="402"/>
        <end position="429"/>
    </location>
</feature>
<feature type="domain" description="Helicase ATP-binding" evidence="11">
    <location>
        <begin position="765"/>
        <end position="974"/>
    </location>
</feature>
<dbReference type="SUPFAM" id="SSF52540">
    <property type="entry name" value="P-loop containing nucleoside triphosphate hydrolases"/>
    <property type="match status" value="2"/>
</dbReference>
<keyword evidence="4 8" id="KW-0347">Helicase</keyword>
<name>A0A4S4M681_9AGAM</name>
<protein>
    <recommendedName>
        <fullName evidence="8">ATP-dependent RNA helicase</fullName>
        <ecNumber evidence="8">3.6.4.13</ecNumber>
    </recommendedName>
</protein>
<evidence type="ECO:0000256" key="5">
    <source>
        <dbReference type="ARBA" id="ARBA00022840"/>
    </source>
</evidence>
<dbReference type="Proteomes" id="UP000310158">
    <property type="component" value="Unassembled WGS sequence"/>
</dbReference>
<comment type="similarity">
    <text evidence="8">Belongs to the DEAD box helicase family.</text>
</comment>
<keyword evidence="14" id="KW-1185">Reference proteome</keyword>
<dbReference type="GO" id="GO:0003724">
    <property type="term" value="F:RNA helicase activity"/>
    <property type="evidence" value="ECO:0007669"/>
    <property type="project" value="UniProtKB-EC"/>
</dbReference>
<dbReference type="PROSITE" id="PS51192">
    <property type="entry name" value="HELICASE_ATP_BIND_1"/>
    <property type="match status" value="1"/>
</dbReference>
<evidence type="ECO:0000256" key="2">
    <source>
        <dbReference type="ARBA" id="ARBA00022741"/>
    </source>
</evidence>
<dbReference type="Pfam" id="PF04108">
    <property type="entry name" value="ATG17_like"/>
    <property type="match status" value="1"/>
</dbReference>
<comment type="catalytic activity">
    <reaction evidence="8">
        <text>ATP + H2O = ADP + phosphate + H(+)</text>
        <dbReference type="Rhea" id="RHEA:13065"/>
        <dbReference type="ChEBI" id="CHEBI:15377"/>
        <dbReference type="ChEBI" id="CHEBI:15378"/>
        <dbReference type="ChEBI" id="CHEBI:30616"/>
        <dbReference type="ChEBI" id="CHEBI:43474"/>
        <dbReference type="ChEBI" id="CHEBI:456216"/>
        <dbReference type="EC" id="3.6.4.13"/>
    </reaction>
</comment>
<evidence type="ECO:0000256" key="6">
    <source>
        <dbReference type="ARBA" id="ARBA00022884"/>
    </source>
</evidence>
<dbReference type="InterPro" id="IPR045326">
    <property type="entry name" value="ATG17-like_dom"/>
</dbReference>
<feature type="compositionally biased region" description="Low complexity" evidence="10">
    <location>
        <begin position="665"/>
        <end position="677"/>
    </location>
</feature>
<comment type="subcellular location">
    <subcellularLocation>
        <location evidence="1">Preautophagosomal structure membrane</location>
        <topology evidence="1">Peripheral membrane protein</topology>
    </subcellularLocation>
</comment>
<evidence type="ECO:0000256" key="8">
    <source>
        <dbReference type="RuleBase" id="RU365068"/>
    </source>
</evidence>
<dbReference type="CDD" id="cd18787">
    <property type="entry name" value="SF2_C_DEAD"/>
    <property type="match status" value="1"/>
</dbReference>
<evidence type="ECO:0000259" key="11">
    <source>
        <dbReference type="PROSITE" id="PS51192"/>
    </source>
</evidence>
<evidence type="ECO:0000256" key="3">
    <source>
        <dbReference type="ARBA" id="ARBA00022801"/>
    </source>
</evidence>
<keyword evidence="9" id="KW-0175">Coiled coil</keyword>
<dbReference type="CDD" id="cd17956">
    <property type="entry name" value="DEADc_DDX51"/>
    <property type="match status" value="1"/>
</dbReference>
<evidence type="ECO:0000313" key="14">
    <source>
        <dbReference type="Proteomes" id="UP000310158"/>
    </source>
</evidence>
<comment type="domain">
    <text evidence="8">The Q motif is unique to and characteristic of the DEAD box family of RNA helicases and controls ATP binding and hydrolysis.</text>
</comment>
<keyword evidence="5 8" id="KW-0067">ATP-binding</keyword>
<evidence type="ECO:0000256" key="9">
    <source>
        <dbReference type="SAM" id="Coils"/>
    </source>
</evidence>
<dbReference type="GO" id="GO:0003723">
    <property type="term" value="F:RNA binding"/>
    <property type="evidence" value="ECO:0007669"/>
    <property type="project" value="UniProtKB-UniRule"/>
</dbReference>
<dbReference type="InterPro" id="IPR001650">
    <property type="entry name" value="Helicase_C-like"/>
</dbReference>
<feature type="domain" description="Helicase C-terminal" evidence="12">
    <location>
        <begin position="1013"/>
        <end position="1174"/>
    </location>
</feature>
<dbReference type="InterPro" id="IPR014001">
    <property type="entry name" value="Helicase_ATP-bd"/>
</dbReference>
<feature type="compositionally biased region" description="Basic and acidic residues" evidence="10">
    <location>
        <begin position="538"/>
        <end position="561"/>
    </location>
</feature>
<dbReference type="InterPro" id="IPR000629">
    <property type="entry name" value="RNA-helicase_DEAD-box_CS"/>
</dbReference>
<feature type="compositionally biased region" description="Pro residues" evidence="10">
    <location>
        <begin position="655"/>
        <end position="664"/>
    </location>
</feature>
<comment type="caution">
    <text evidence="13">The sequence shown here is derived from an EMBL/GenBank/DDBJ whole genome shotgun (WGS) entry which is preliminary data.</text>
</comment>
<comment type="function">
    <text evidence="8">RNA helicase.</text>
</comment>
<keyword evidence="2 8" id="KW-0547">Nucleotide-binding</keyword>
<accession>A0A4S4M681</accession>
<dbReference type="PROSITE" id="PS51194">
    <property type="entry name" value="HELICASE_CTER"/>
    <property type="match status" value="1"/>
</dbReference>
<feature type="compositionally biased region" description="Acidic residues" evidence="10">
    <location>
        <begin position="562"/>
        <end position="574"/>
    </location>
</feature>
<dbReference type="GO" id="GO:0016787">
    <property type="term" value="F:hydrolase activity"/>
    <property type="evidence" value="ECO:0007669"/>
    <property type="project" value="UniProtKB-KW"/>
</dbReference>
<dbReference type="PANTHER" id="PTHR24031">
    <property type="entry name" value="RNA HELICASE"/>
    <property type="match status" value="1"/>
</dbReference>
<keyword evidence="7" id="KW-0072">Autophagy</keyword>
<reference evidence="13 14" key="1">
    <citation type="submission" date="2019-02" db="EMBL/GenBank/DDBJ databases">
        <title>Genome sequencing of the rare red list fungi Bondarzewia mesenterica.</title>
        <authorList>
            <person name="Buettner E."/>
            <person name="Kellner H."/>
        </authorList>
    </citation>
    <scope>NUCLEOTIDE SEQUENCE [LARGE SCALE GENOMIC DNA]</scope>
    <source>
        <strain evidence="13 14">DSM 108281</strain>
    </source>
</reference>
<dbReference type="GO" id="GO:0034045">
    <property type="term" value="C:phagophore assembly site membrane"/>
    <property type="evidence" value="ECO:0007669"/>
    <property type="project" value="UniProtKB-SubCell"/>
</dbReference>
<dbReference type="SMART" id="SM00487">
    <property type="entry name" value="DEXDc"/>
    <property type="match status" value="1"/>
</dbReference>
<evidence type="ECO:0000313" key="13">
    <source>
        <dbReference type="EMBL" id="THH20742.1"/>
    </source>
</evidence>
<feature type="compositionally biased region" description="Basic and acidic residues" evidence="10">
    <location>
        <begin position="171"/>
        <end position="180"/>
    </location>
</feature>
<dbReference type="Pfam" id="PF00271">
    <property type="entry name" value="Helicase_C"/>
    <property type="match status" value="1"/>
</dbReference>
<dbReference type="GO" id="GO:0005524">
    <property type="term" value="F:ATP binding"/>
    <property type="evidence" value="ECO:0007669"/>
    <property type="project" value="UniProtKB-UniRule"/>
</dbReference>